<comment type="similarity">
    <text evidence="1 4">Belongs to the universal ribosomal protein uL22 family.</text>
</comment>
<dbReference type="SUPFAM" id="SSF54843">
    <property type="entry name" value="Ribosomal protein L22"/>
    <property type="match status" value="1"/>
</dbReference>
<evidence type="ECO:0000256" key="1">
    <source>
        <dbReference type="ARBA" id="ARBA00009451"/>
    </source>
</evidence>
<protein>
    <recommendedName>
        <fullName evidence="7">Ribosomal protein L22</fullName>
    </recommendedName>
</protein>
<dbReference type="InterPro" id="IPR036394">
    <property type="entry name" value="Ribosomal_uL22_sf"/>
</dbReference>
<feature type="region of interest" description="Disordered" evidence="5">
    <location>
        <begin position="55"/>
        <end position="95"/>
    </location>
</feature>
<accession>A0A7S3QKB0</accession>
<evidence type="ECO:0000256" key="2">
    <source>
        <dbReference type="ARBA" id="ARBA00022980"/>
    </source>
</evidence>
<dbReference type="GO" id="GO:0005762">
    <property type="term" value="C:mitochondrial large ribosomal subunit"/>
    <property type="evidence" value="ECO:0007669"/>
    <property type="project" value="TreeGrafter"/>
</dbReference>
<proteinExistence type="inferred from homology"/>
<feature type="compositionally biased region" description="Polar residues" evidence="5">
    <location>
        <begin position="55"/>
        <end position="70"/>
    </location>
</feature>
<gene>
    <name evidence="6" type="ORF">DTER00134_LOCUS583</name>
</gene>
<name>A0A7S3QKB0_DUNTE</name>
<dbReference type="EMBL" id="HBIP01001365">
    <property type="protein sequence ID" value="CAE0485544.1"/>
    <property type="molecule type" value="Transcribed_RNA"/>
</dbReference>
<evidence type="ECO:0000256" key="4">
    <source>
        <dbReference type="RuleBase" id="RU004005"/>
    </source>
</evidence>
<reference evidence="6" key="1">
    <citation type="submission" date="2021-01" db="EMBL/GenBank/DDBJ databases">
        <authorList>
            <person name="Corre E."/>
            <person name="Pelletier E."/>
            <person name="Niang G."/>
            <person name="Scheremetjew M."/>
            <person name="Finn R."/>
            <person name="Kale V."/>
            <person name="Holt S."/>
            <person name="Cochrane G."/>
            <person name="Meng A."/>
            <person name="Brown T."/>
            <person name="Cohen L."/>
        </authorList>
    </citation>
    <scope>NUCLEOTIDE SEQUENCE</scope>
    <source>
        <strain evidence="6">CCMP1320</strain>
    </source>
</reference>
<dbReference type="Pfam" id="PF00237">
    <property type="entry name" value="Ribosomal_L22"/>
    <property type="match status" value="1"/>
</dbReference>
<dbReference type="PANTHER" id="PTHR13501">
    <property type="entry name" value="CHLOROPLAST 50S RIBOSOMAL PROTEIN L22-RELATED"/>
    <property type="match status" value="1"/>
</dbReference>
<evidence type="ECO:0000313" key="6">
    <source>
        <dbReference type="EMBL" id="CAE0485544.1"/>
    </source>
</evidence>
<dbReference type="PANTHER" id="PTHR13501:SF8">
    <property type="entry name" value="LARGE RIBOSOMAL SUBUNIT PROTEIN UL22M"/>
    <property type="match status" value="1"/>
</dbReference>
<dbReference type="AlphaFoldDB" id="A0A7S3QKB0"/>
<dbReference type="InterPro" id="IPR047867">
    <property type="entry name" value="Ribosomal_uL22_bac/org-type"/>
</dbReference>
<evidence type="ECO:0008006" key="7">
    <source>
        <dbReference type="Google" id="ProtNLM"/>
    </source>
</evidence>
<evidence type="ECO:0000256" key="3">
    <source>
        <dbReference type="ARBA" id="ARBA00023274"/>
    </source>
</evidence>
<dbReference type="Gene3D" id="3.90.470.10">
    <property type="entry name" value="Ribosomal protein L22/L17"/>
    <property type="match status" value="1"/>
</dbReference>
<organism evidence="6">
    <name type="scientific">Dunaliella tertiolecta</name>
    <name type="common">Green alga</name>
    <dbReference type="NCBI Taxonomy" id="3047"/>
    <lineage>
        <taxon>Eukaryota</taxon>
        <taxon>Viridiplantae</taxon>
        <taxon>Chlorophyta</taxon>
        <taxon>core chlorophytes</taxon>
        <taxon>Chlorophyceae</taxon>
        <taxon>CS clade</taxon>
        <taxon>Chlamydomonadales</taxon>
        <taxon>Dunaliellaceae</taxon>
        <taxon>Dunaliella</taxon>
    </lineage>
</organism>
<feature type="compositionally biased region" description="Low complexity" evidence="5">
    <location>
        <begin position="71"/>
        <end position="95"/>
    </location>
</feature>
<sequence>MQLASTLRQLGAQGRSPSLILSLAHAKAASGSLPLWLSWSLRQLMDGISLQTAPAAQHRQLSSESNKQVQGTPSRSGPATPTPSSSSLSTPRLQPSPLMRSAREMQLQEAQHKQHRAWVWYDAVHEALEQRGERKRSYPDAGYANLQNVPQSMKKMNRVLELVRGLQYDEAVAQCQIRPHKAGAYLLQVLEHARKDAQKKGVSGNLVVDECYATKASSMKKIGYKAKGRATMIVSKRSHVKVILRQLPSAVPYRGFTARKTPLFSQKQWAPRATATQLFSPREQL</sequence>
<dbReference type="GO" id="GO:0006412">
    <property type="term" value="P:translation"/>
    <property type="evidence" value="ECO:0007669"/>
    <property type="project" value="InterPro"/>
</dbReference>
<dbReference type="GO" id="GO:0003735">
    <property type="term" value="F:structural constituent of ribosome"/>
    <property type="evidence" value="ECO:0007669"/>
    <property type="project" value="InterPro"/>
</dbReference>
<keyword evidence="2 4" id="KW-0689">Ribosomal protein</keyword>
<evidence type="ECO:0000256" key="5">
    <source>
        <dbReference type="SAM" id="MobiDB-lite"/>
    </source>
</evidence>
<keyword evidence="3 4" id="KW-0687">Ribonucleoprotein</keyword>
<dbReference type="InterPro" id="IPR001063">
    <property type="entry name" value="Ribosomal_uL22"/>
</dbReference>